<dbReference type="InterPro" id="IPR036388">
    <property type="entry name" value="WH-like_DNA-bd_sf"/>
</dbReference>
<dbReference type="Proteomes" id="UP000886860">
    <property type="component" value="Unassembled WGS sequence"/>
</dbReference>
<evidence type="ECO:0000256" key="2">
    <source>
        <dbReference type="ARBA" id="ARBA00023125"/>
    </source>
</evidence>
<dbReference type="Gene3D" id="1.20.120.530">
    <property type="entry name" value="GntR ligand-binding domain-like"/>
    <property type="match status" value="1"/>
</dbReference>
<dbReference type="InterPro" id="IPR000524">
    <property type="entry name" value="Tscrpt_reg_HTH_GntR"/>
</dbReference>
<dbReference type="SUPFAM" id="SSF48008">
    <property type="entry name" value="GntR ligand-binding domain-like"/>
    <property type="match status" value="1"/>
</dbReference>
<sequence>MSSEVEKKNEGTDVYSILRDDIICLRLRPGTFFSIKDICEIYGVGRSPGRDALIRLAQEGLVTFLPQRGTMISTLDLERIDNERFIRRSIEDNIMRDFVAIFSPSVILELEECIRDQKECLKEKDARRFFALDDQFHRVFYKETDRLYCADVVEKECGNYKRLRLLSLMVEEKAMSNAVEEHEAMVSTLSARENLDRLMFWFSLHLDRIQTQERTIVKRFPELFSNGTVQDRRDNSDLRKDFLLSIRSRG</sequence>
<dbReference type="SUPFAM" id="SSF46785">
    <property type="entry name" value="Winged helix' DNA-binding domain"/>
    <property type="match status" value="1"/>
</dbReference>
<evidence type="ECO:0000259" key="4">
    <source>
        <dbReference type="PROSITE" id="PS50949"/>
    </source>
</evidence>
<dbReference type="GO" id="GO:0003677">
    <property type="term" value="F:DNA binding"/>
    <property type="evidence" value="ECO:0007669"/>
    <property type="project" value="UniProtKB-KW"/>
</dbReference>
<dbReference type="InterPro" id="IPR036390">
    <property type="entry name" value="WH_DNA-bd_sf"/>
</dbReference>
<dbReference type="PROSITE" id="PS50949">
    <property type="entry name" value="HTH_GNTR"/>
    <property type="match status" value="1"/>
</dbReference>
<evidence type="ECO:0000256" key="3">
    <source>
        <dbReference type="ARBA" id="ARBA00023163"/>
    </source>
</evidence>
<dbReference type="GO" id="GO:0003700">
    <property type="term" value="F:DNA-binding transcription factor activity"/>
    <property type="evidence" value="ECO:0007669"/>
    <property type="project" value="InterPro"/>
</dbReference>
<reference evidence="5" key="1">
    <citation type="submission" date="2020-10" db="EMBL/GenBank/DDBJ databases">
        <authorList>
            <person name="Gilroy R."/>
        </authorList>
    </citation>
    <scope>NUCLEOTIDE SEQUENCE</scope>
    <source>
        <strain evidence="5">CHK123-3438</strain>
    </source>
</reference>
<dbReference type="Gene3D" id="1.10.10.10">
    <property type="entry name" value="Winged helix-like DNA-binding domain superfamily/Winged helix DNA-binding domain"/>
    <property type="match status" value="1"/>
</dbReference>
<dbReference type="Pfam" id="PF00392">
    <property type="entry name" value="GntR"/>
    <property type="match status" value="1"/>
</dbReference>
<dbReference type="InterPro" id="IPR011711">
    <property type="entry name" value="GntR_C"/>
</dbReference>
<dbReference type="InterPro" id="IPR008920">
    <property type="entry name" value="TF_FadR/GntR_C"/>
</dbReference>
<accession>A0A9D1GKA8</accession>
<keyword evidence="3" id="KW-0804">Transcription</keyword>
<dbReference type="AlphaFoldDB" id="A0A9D1GKA8"/>
<organism evidence="5 6">
    <name type="scientific">Candidatus Caccovicinus merdipullorum</name>
    <dbReference type="NCBI Taxonomy" id="2840724"/>
    <lineage>
        <taxon>Bacteria</taxon>
        <taxon>Bacillati</taxon>
        <taxon>Bacillota</taxon>
        <taxon>Clostridia</taxon>
        <taxon>Eubacteriales</taxon>
        <taxon>Candidatus Caccovicinus</taxon>
    </lineage>
</organism>
<dbReference type="EMBL" id="DVKS01000176">
    <property type="protein sequence ID" value="HIT42456.1"/>
    <property type="molecule type" value="Genomic_DNA"/>
</dbReference>
<evidence type="ECO:0000256" key="1">
    <source>
        <dbReference type="ARBA" id="ARBA00023015"/>
    </source>
</evidence>
<proteinExistence type="predicted"/>
<evidence type="ECO:0000313" key="6">
    <source>
        <dbReference type="Proteomes" id="UP000886860"/>
    </source>
</evidence>
<dbReference type="PANTHER" id="PTHR43537">
    <property type="entry name" value="TRANSCRIPTIONAL REGULATOR, GNTR FAMILY"/>
    <property type="match status" value="1"/>
</dbReference>
<reference evidence="5" key="2">
    <citation type="journal article" date="2021" name="PeerJ">
        <title>Extensive microbial diversity within the chicken gut microbiome revealed by metagenomics and culture.</title>
        <authorList>
            <person name="Gilroy R."/>
            <person name="Ravi A."/>
            <person name="Getino M."/>
            <person name="Pursley I."/>
            <person name="Horton D.L."/>
            <person name="Alikhan N.F."/>
            <person name="Baker D."/>
            <person name="Gharbi K."/>
            <person name="Hall N."/>
            <person name="Watson M."/>
            <person name="Adriaenssens E.M."/>
            <person name="Foster-Nyarko E."/>
            <person name="Jarju S."/>
            <person name="Secka A."/>
            <person name="Antonio M."/>
            <person name="Oren A."/>
            <person name="Chaudhuri R.R."/>
            <person name="La Ragione R."/>
            <person name="Hildebrand F."/>
            <person name="Pallen M.J."/>
        </authorList>
    </citation>
    <scope>NUCLEOTIDE SEQUENCE</scope>
    <source>
        <strain evidence="5">CHK123-3438</strain>
    </source>
</reference>
<protein>
    <submittedName>
        <fullName evidence="5">GntR family transcriptional regulator</fullName>
    </submittedName>
</protein>
<evidence type="ECO:0000313" key="5">
    <source>
        <dbReference type="EMBL" id="HIT42456.1"/>
    </source>
</evidence>
<dbReference type="PANTHER" id="PTHR43537:SF6">
    <property type="entry name" value="HTH-TYPE TRANSCRIPTIONAL REPRESSOR RSPR"/>
    <property type="match status" value="1"/>
</dbReference>
<keyword evidence="1" id="KW-0805">Transcription regulation</keyword>
<dbReference type="SMART" id="SM00345">
    <property type="entry name" value="HTH_GNTR"/>
    <property type="match status" value="1"/>
</dbReference>
<gene>
    <name evidence="5" type="ORF">IAB60_10275</name>
</gene>
<feature type="domain" description="HTH gntR-type" evidence="4">
    <location>
        <begin position="8"/>
        <end position="75"/>
    </location>
</feature>
<keyword evidence="2" id="KW-0238">DNA-binding</keyword>
<dbReference type="Pfam" id="PF07729">
    <property type="entry name" value="FCD"/>
    <property type="match status" value="1"/>
</dbReference>
<name>A0A9D1GKA8_9FIRM</name>
<comment type="caution">
    <text evidence="5">The sequence shown here is derived from an EMBL/GenBank/DDBJ whole genome shotgun (WGS) entry which is preliminary data.</text>
</comment>